<dbReference type="EMBL" id="OX596104">
    <property type="protein sequence ID" value="CAI9700221.1"/>
    <property type="molecule type" value="Genomic_DNA"/>
</dbReference>
<accession>A0ACB0EJA5</accession>
<reference evidence="1" key="1">
    <citation type="submission" date="2023-05" db="EMBL/GenBank/DDBJ databases">
        <authorList>
            <consortium name="ELIXIR-Norway"/>
        </authorList>
    </citation>
    <scope>NUCLEOTIDE SEQUENCE</scope>
</reference>
<evidence type="ECO:0000313" key="2">
    <source>
        <dbReference type="Proteomes" id="UP001162501"/>
    </source>
</evidence>
<evidence type="ECO:0000313" key="1">
    <source>
        <dbReference type="EMBL" id="CAI9700221.1"/>
    </source>
</evidence>
<name>A0ACB0EJA5_RANTA</name>
<dbReference type="Proteomes" id="UP001162501">
    <property type="component" value="Chromosome 20"/>
</dbReference>
<gene>
    <name evidence="1" type="ORF">MRATA1EN3_LOCUS11434</name>
</gene>
<proteinExistence type="predicted"/>
<sequence>MKLVLLSSQPLQGVRTQRAAWALKESPRLTTRAPRSWTPSLQNWEPHISAVDEPPSLLRQSGRREAPSFIVRPALEHGLFISNGGNMVSLELLVATFPSAQEQPEDSRRVDAAPRSPPRDQLLRPITTHSCRVPPVTTLFRVMFSTRYQAQSRRFLSTEAGGALRAATCIYSGSPASPPRRCGACTHLTEGHAESSWQQGAQGCPGVGPPGTPHSEGTAGLPSPIRTGSPEERNRRDTGKNTQGAHGGRSGKHTENRPPLLNLGRTRPSDRSPELVTGGGSSSKGQAAEREGREGHQDTRMLERSGGQPPVRDRIRGRAGLQCEEAVCSWFFTAGLTRSSRLGPHRGRCSKRCSSCTLAYVRPQRHTMEAFYTLIRNDPQTHEGMSAVAASAGLVRVRGQAGLLVGVEVSELSWLCEGPDFSSQPKDYHLEQSQHHLSLHLSQESGPECQTEHAASGQSAPAGSCPSLPACSRSPDPRTPLLPAELLSLPPAPASSRMLAPEPETRLALPLSCPKHLLKLQAWAQCHLPRATSPGPRAGTTASETSRLGPATASQLLELQLACGGPERSAFRGRLSVSPRKCPGDVCLGSRSRAAHIRDAARPTVSTAVAAGTDAWQPRLRHRTGLWQTWTQSSRNAQEALLPHGPEDEVHTWAHSPAGQLPSPLPGAPGFGSCRGPTTLFVKLHLCKANCSAWGSALPLTGRPRALPTRHGTWQQADAPGDLSGEDAPRRRSVGLALLKTLYSDCVHKEGTLLRDGSHEHVIKPRGP</sequence>
<protein>
    <submittedName>
        <fullName evidence="1">Uncharacterized protein</fullName>
    </submittedName>
</protein>
<organism evidence="1 2">
    <name type="scientific">Rangifer tarandus platyrhynchus</name>
    <name type="common">Svalbard reindeer</name>
    <dbReference type="NCBI Taxonomy" id="3082113"/>
    <lineage>
        <taxon>Eukaryota</taxon>
        <taxon>Metazoa</taxon>
        <taxon>Chordata</taxon>
        <taxon>Craniata</taxon>
        <taxon>Vertebrata</taxon>
        <taxon>Euteleostomi</taxon>
        <taxon>Mammalia</taxon>
        <taxon>Eutheria</taxon>
        <taxon>Laurasiatheria</taxon>
        <taxon>Artiodactyla</taxon>
        <taxon>Ruminantia</taxon>
        <taxon>Pecora</taxon>
        <taxon>Cervidae</taxon>
        <taxon>Odocoileinae</taxon>
        <taxon>Rangifer</taxon>
    </lineage>
</organism>